<dbReference type="Proteomes" id="UP000006512">
    <property type="component" value="Unassembled WGS sequence"/>
</dbReference>
<accession>F4QG33</accession>
<evidence type="ECO:0000313" key="3">
    <source>
        <dbReference type="Proteomes" id="UP000006512"/>
    </source>
</evidence>
<gene>
    <name evidence="2" type="ORF">ABI_00760</name>
</gene>
<sequence>MDAQGDYHDRAEVYAVMRKAQWWIAPPVPVTASPEPGASLPPPASPTPEKE</sequence>
<evidence type="ECO:0000256" key="1">
    <source>
        <dbReference type="SAM" id="MobiDB-lite"/>
    </source>
</evidence>
<dbReference type="STRING" id="715226.ABI_00760"/>
<reference evidence="3" key="1">
    <citation type="submission" date="2011-03" db="EMBL/GenBank/DDBJ databases">
        <title>Draft genome sequence of Brevundimonas diminuta.</title>
        <authorList>
            <person name="Brown P.J.B."/>
            <person name="Buechlein A."/>
            <person name="Hemmerich C."/>
            <person name="Brun Y.V."/>
        </authorList>
    </citation>
    <scope>NUCLEOTIDE SEQUENCE [LARGE SCALE GENOMIC DNA]</scope>
    <source>
        <strain evidence="3">C19</strain>
    </source>
</reference>
<dbReference type="EMBL" id="GL883076">
    <property type="protein sequence ID" value="EGF93844.1"/>
    <property type="molecule type" value="Genomic_DNA"/>
</dbReference>
<proteinExistence type="predicted"/>
<protein>
    <submittedName>
        <fullName evidence="2">Uncharacterized protein</fullName>
    </submittedName>
</protein>
<evidence type="ECO:0000313" key="2">
    <source>
        <dbReference type="EMBL" id="EGF93844.1"/>
    </source>
</evidence>
<dbReference type="HOGENOM" id="CLU_3095085_0_0_5"/>
<dbReference type="AlphaFoldDB" id="F4QG33"/>
<organism evidence="2 3">
    <name type="scientific">Asticcacaulis biprosthecium C19</name>
    <dbReference type="NCBI Taxonomy" id="715226"/>
    <lineage>
        <taxon>Bacteria</taxon>
        <taxon>Pseudomonadati</taxon>
        <taxon>Pseudomonadota</taxon>
        <taxon>Alphaproteobacteria</taxon>
        <taxon>Caulobacterales</taxon>
        <taxon>Caulobacteraceae</taxon>
        <taxon>Asticcacaulis</taxon>
    </lineage>
</organism>
<feature type="compositionally biased region" description="Pro residues" evidence="1">
    <location>
        <begin position="39"/>
        <end position="51"/>
    </location>
</feature>
<name>F4QG33_9CAUL</name>
<keyword evidence="3" id="KW-1185">Reference proteome</keyword>
<feature type="region of interest" description="Disordered" evidence="1">
    <location>
        <begin position="28"/>
        <end position="51"/>
    </location>
</feature>